<dbReference type="Proteomes" id="UP001163550">
    <property type="component" value="Chromosome"/>
</dbReference>
<accession>A0ABY6HIP7</accession>
<keyword evidence="4" id="KW-1185">Reference proteome</keyword>
<proteinExistence type="predicted"/>
<dbReference type="InterPro" id="IPR000477">
    <property type="entry name" value="RT_dom"/>
</dbReference>
<dbReference type="EMBL" id="CP087994">
    <property type="protein sequence ID" value="UYO64416.1"/>
    <property type="molecule type" value="Genomic_DNA"/>
</dbReference>
<dbReference type="RefSeq" id="WP_228880174.1">
    <property type="nucleotide sequence ID" value="NZ_CABIIK010000020.1"/>
</dbReference>
<keyword evidence="1" id="KW-0812">Transmembrane</keyword>
<gene>
    <name evidence="3" type="ORF">LNN31_08335</name>
</gene>
<evidence type="ECO:0000256" key="1">
    <source>
        <dbReference type="SAM" id="Phobius"/>
    </source>
</evidence>
<feature type="transmembrane region" description="Helical" evidence="1">
    <location>
        <begin position="107"/>
        <end position="124"/>
    </location>
</feature>
<feature type="transmembrane region" description="Helical" evidence="1">
    <location>
        <begin position="253"/>
        <end position="270"/>
    </location>
</feature>
<feature type="transmembrane region" description="Helical" evidence="1">
    <location>
        <begin position="6"/>
        <end position="25"/>
    </location>
</feature>
<name>A0ABY6HIP7_9FIRM</name>
<feature type="transmembrane region" description="Helical" evidence="1">
    <location>
        <begin position="80"/>
        <end position="101"/>
    </location>
</feature>
<protein>
    <recommendedName>
        <fullName evidence="2">Reverse transcriptase domain-containing protein</fullName>
    </recommendedName>
</protein>
<evidence type="ECO:0000313" key="4">
    <source>
        <dbReference type="Proteomes" id="UP001163550"/>
    </source>
</evidence>
<keyword evidence="1" id="KW-1133">Transmembrane helix</keyword>
<evidence type="ECO:0000313" key="3">
    <source>
        <dbReference type="EMBL" id="UYO64416.1"/>
    </source>
</evidence>
<organism evidence="3 4">
    <name type="scientific">Acetobacterium wieringae</name>
    <dbReference type="NCBI Taxonomy" id="52694"/>
    <lineage>
        <taxon>Bacteria</taxon>
        <taxon>Bacillati</taxon>
        <taxon>Bacillota</taxon>
        <taxon>Clostridia</taxon>
        <taxon>Eubacteriales</taxon>
        <taxon>Eubacteriaceae</taxon>
        <taxon>Acetobacterium</taxon>
    </lineage>
</organism>
<feature type="domain" description="Reverse transcriptase" evidence="2">
    <location>
        <begin position="1"/>
        <end position="99"/>
    </location>
</feature>
<feature type="transmembrane region" description="Helical" evidence="1">
    <location>
        <begin position="282"/>
        <end position="303"/>
    </location>
</feature>
<reference evidence="3" key="1">
    <citation type="submission" date="2021-11" db="EMBL/GenBank/DDBJ databases">
        <title>Isoprene-degrading acetogen.</title>
        <authorList>
            <person name="Yang Y."/>
            <person name="Jin H."/>
            <person name="Yan J."/>
        </authorList>
    </citation>
    <scope>NUCLEOTIDE SEQUENCE</scope>
    <source>
        <strain evidence="3">Berkeley</strain>
    </source>
</reference>
<keyword evidence="1" id="KW-0472">Membrane</keyword>
<sequence length="313" mass="35133">MTALLMLAFMFAVYGFFNLFNINIIEIADDFISASENSTKSIQSVIIAANAGARRKGFLSKIQVFFAETKRILAATNRTGFFTTLCVISVALLFIGFAIGIICNNPFLSLVLAGGLAVIPFWLVKLSENNYQNNLNDELETALSVITTSYIRNNNISKAIEENMHHINPPVQDVFERFLVETKYISSSIPDALLRLSTRINNVIFEEWCLELIACQDNRNLKYTLPDIVGKFGNVRMINGTMGVDIYEPLRELLITSGILLCFPIMIYFLNADWFSILINTWVGKLTLACQILVVFIGINAGIRITKPIAYER</sequence>
<evidence type="ECO:0000259" key="2">
    <source>
        <dbReference type="PROSITE" id="PS50878"/>
    </source>
</evidence>
<dbReference type="PROSITE" id="PS50878">
    <property type="entry name" value="RT_POL"/>
    <property type="match status" value="1"/>
</dbReference>